<accession>T5LQZ1</accession>
<gene>
    <name evidence="2" type="ORF">OFAG_02358</name>
</gene>
<proteinExistence type="predicted"/>
<protein>
    <submittedName>
        <fullName evidence="2">Uncharacterized protein</fullName>
    </submittedName>
</protein>
<evidence type="ECO:0000313" key="2">
    <source>
        <dbReference type="EMBL" id="EQM95340.1"/>
    </source>
</evidence>
<organism evidence="2 3">
    <name type="scientific">Oxalobacter paraformigenes</name>
    <dbReference type="NCBI Taxonomy" id="556268"/>
    <lineage>
        <taxon>Bacteria</taxon>
        <taxon>Pseudomonadati</taxon>
        <taxon>Pseudomonadota</taxon>
        <taxon>Betaproteobacteria</taxon>
        <taxon>Burkholderiales</taxon>
        <taxon>Oxalobacteraceae</taxon>
        <taxon>Oxalobacter</taxon>
    </lineage>
</organism>
<evidence type="ECO:0000256" key="1">
    <source>
        <dbReference type="SAM" id="MobiDB-lite"/>
    </source>
</evidence>
<dbReference type="AlphaFoldDB" id="T5LQZ1"/>
<dbReference type="Proteomes" id="UP000003973">
    <property type="component" value="Unassembled WGS sequence"/>
</dbReference>
<comment type="caution">
    <text evidence="2">The sequence shown here is derived from an EMBL/GenBank/DDBJ whole genome shotgun (WGS) entry which is preliminary data.</text>
</comment>
<dbReference type="EMBL" id="ACDP02000001">
    <property type="protein sequence ID" value="EQM95340.1"/>
    <property type="molecule type" value="Genomic_DNA"/>
</dbReference>
<name>T5LQZ1_9BURK</name>
<evidence type="ECO:0000313" key="3">
    <source>
        <dbReference type="Proteomes" id="UP000003973"/>
    </source>
</evidence>
<sequence>MTPIVLLHDRSMAFRLPNTLARSCFCRSACQRDIQVFHTGEQPCFKEKQNKTSGQITGFVSQQRKESTGAGINTQWAVLLITNAEDSPNHHSHNKPAPRQLERMKNSQSSDDSSRTLAICRITEACQTTARLKFRRLIQLAISFSAIFFIGCSK</sequence>
<keyword evidence="3" id="KW-1185">Reference proteome</keyword>
<dbReference type="HOGENOM" id="CLU_1702504_0_0_4"/>
<reference evidence="2" key="1">
    <citation type="submission" date="2011-10" db="EMBL/GenBank/DDBJ databases">
        <title>The Genome Sequence of Oxalobacter formigenes HOxBLS.</title>
        <authorList>
            <consortium name="The Broad Institute Genome Sequencing Platform"/>
            <person name="Earl A."/>
            <person name="Ward D."/>
            <person name="Feldgarden M."/>
            <person name="Gevers D."/>
            <person name="Allison M.J."/>
            <person name="Humphrey S."/>
            <person name="Young S.K."/>
            <person name="Zeng Q."/>
            <person name="Gargeya S."/>
            <person name="Fitzgerald M."/>
            <person name="Haas B."/>
            <person name="Abouelleil A."/>
            <person name="Alvarado L."/>
            <person name="Arachchi H.M."/>
            <person name="Berlin A."/>
            <person name="Brown A."/>
            <person name="Chapman S.B."/>
            <person name="Chen Z."/>
            <person name="Dunbar C."/>
            <person name="Freedman E."/>
            <person name="Gearin G."/>
            <person name="Goldberg J."/>
            <person name="Griggs A."/>
            <person name="Gujja S."/>
            <person name="Heiman D."/>
            <person name="Howarth C."/>
            <person name="Larson L."/>
            <person name="Lui A."/>
            <person name="MacDonald P.J.P."/>
            <person name="Montmayeur A."/>
            <person name="Murphy C."/>
            <person name="Neiman D."/>
            <person name="Pearson M."/>
            <person name="Priest M."/>
            <person name="Roberts A."/>
            <person name="Saif S."/>
            <person name="Shea T."/>
            <person name="Shenoy N."/>
            <person name="Sisk P."/>
            <person name="Stolte C."/>
            <person name="Sykes S."/>
            <person name="Wortman J."/>
            <person name="Nusbaum C."/>
            <person name="Birren B."/>
        </authorList>
    </citation>
    <scope>NUCLEOTIDE SEQUENCE [LARGE SCALE GENOMIC DNA]</scope>
    <source>
        <strain evidence="2">HOxBLS</strain>
    </source>
</reference>
<feature type="region of interest" description="Disordered" evidence="1">
    <location>
        <begin position="86"/>
        <end position="112"/>
    </location>
</feature>